<dbReference type="Gene3D" id="2.60.40.1250">
    <property type="entry name" value="Thiol:disulfide interchange protein DsbD, N-terminal domain"/>
    <property type="match status" value="1"/>
</dbReference>
<comment type="subcellular location">
    <subcellularLocation>
        <location evidence="1">Cell membrane</location>
        <topology evidence="1">Multi-pass membrane protein</topology>
    </subcellularLocation>
</comment>
<dbReference type="Pfam" id="PF11412">
    <property type="entry name" value="DsbD_N"/>
    <property type="match status" value="1"/>
</dbReference>
<keyword evidence="4" id="KW-0201">Cytochrome c-type biogenesis</keyword>
<evidence type="ECO:0000313" key="9">
    <source>
        <dbReference type="EMBL" id="MFK7161323.1"/>
    </source>
</evidence>
<keyword evidence="9" id="KW-0560">Oxidoreductase</keyword>
<keyword evidence="10" id="KW-1185">Reference proteome</keyword>
<dbReference type="GO" id="GO:0047134">
    <property type="term" value="F:protein-disulfide reductase [NAD(P)H] activity"/>
    <property type="evidence" value="ECO:0007669"/>
    <property type="project" value="UniProtKB-EC"/>
</dbReference>
<feature type="transmembrane region" description="Helical" evidence="7">
    <location>
        <begin position="300"/>
        <end position="322"/>
    </location>
</feature>
<feature type="transmembrane region" description="Helical" evidence="7">
    <location>
        <begin position="469"/>
        <end position="491"/>
    </location>
</feature>
<comment type="caution">
    <text evidence="9">The sequence shown here is derived from an EMBL/GenBank/DDBJ whole genome shotgun (WGS) entry which is preliminary data.</text>
</comment>
<dbReference type="SUPFAM" id="SSF52833">
    <property type="entry name" value="Thioredoxin-like"/>
    <property type="match status" value="1"/>
</dbReference>
<evidence type="ECO:0000259" key="8">
    <source>
        <dbReference type="PROSITE" id="PS51352"/>
    </source>
</evidence>
<evidence type="ECO:0000256" key="4">
    <source>
        <dbReference type="ARBA" id="ARBA00022748"/>
    </source>
</evidence>
<dbReference type="InterPro" id="IPR013766">
    <property type="entry name" value="Thioredoxin_domain"/>
</dbReference>
<dbReference type="SUPFAM" id="SSF74863">
    <property type="entry name" value="Thiol:disulfide interchange protein DsbD, N-terminal domain (DsbD-alpha)"/>
    <property type="match status" value="1"/>
</dbReference>
<feature type="domain" description="Thioredoxin" evidence="8">
    <location>
        <begin position="486"/>
        <end position="634"/>
    </location>
</feature>
<dbReference type="InterPro" id="IPR036929">
    <property type="entry name" value="DsbDN_sf"/>
</dbReference>
<organism evidence="9 10">
    <name type="scientific">Marinospirillum alkalitolerans</name>
    <dbReference type="NCBI Taxonomy" id="3123374"/>
    <lineage>
        <taxon>Bacteria</taxon>
        <taxon>Pseudomonadati</taxon>
        <taxon>Pseudomonadota</taxon>
        <taxon>Gammaproteobacteria</taxon>
        <taxon>Oceanospirillales</taxon>
        <taxon>Oceanospirillaceae</taxon>
        <taxon>Marinospirillum</taxon>
    </lineage>
</organism>
<name>A0ABW8PYG4_9GAMM</name>
<protein>
    <submittedName>
        <fullName evidence="9">Protein-disulfide reductase DsbD</fullName>
        <ecNumber evidence="9">1.8.1.8</ecNumber>
    </submittedName>
</protein>
<dbReference type="Pfam" id="PF00085">
    <property type="entry name" value="Thioredoxin"/>
    <property type="match status" value="1"/>
</dbReference>
<evidence type="ECO:0000256" key="5">
    <source>
        <dbReference type="ARBA" id="ARBA00022989"/>
    </source>
</evidence>
<dbReference type="PANTHER" id="PTHR32234">
    <property type="entry name" value="THIOL:DISULFIDE INTERCHANGE PROTEIN DSBD"/>
    <property type="match status" value="1"/>
</dbReference>
<evidence type="ECO:0000256" key="1">
    <source>
        <dbReference type="ARBA" id="ARBA00004651"/>
    </source>
</evidence>
<dbReference type="InterPro" id="IPR028250">
    <property type="entry name" value="DsbDN"/>
</dbReference>
<feature type="transmembrane region" description="Helical" evidence="7">
    <location>
        <begin position="343"/>
        <end position="376"/>
    </location>
</feature>
<proteinExistence type="predicted"/>
<feature type="transmembrane region" description="Helical" evidence="7">
    <location>
        <begin position="419"/>
        <end position="437"/>
    </location>
</feature>
<keyword evidence="6 7" id="KW-0472">Membrane</keyword>
<evidence type="ECO:0000256" key="7">
    <source>
        <dbReference type="SAM" id="Phobius"/>
    </source>
</evidence>
<evidence type="ECO:0000256" key="3">
    <source>
        <dbReference type="ARBA" id="ARBA00022692"/>
    </source>
</evidence>
<keyword evidence="5 7" id="KW-1133">Transmembrane helix</keyword>
<keyword evidence="3 7" id="KW-0812">Transmembrane</keyword>
<accession>A0ABW8PYG4</accession>
<sequence length="634" mass="69640">MTPTLFSTSARWLRLGLMLFSLLLITLAEAQASAWNNNTPGRFSSWLSNGSSPQFLPAERAFQPEAWIEGRQVFVRWSIEPGYYLYQHSLALESDADSQWQLGELSYAPSIAHHDEYFGESQVYYQQAEIRAELQPQTDLALGQPIEITLRYQGCADAGLCYPPQQQRLSLASSGFAADANLQVFAASESVTSSRAAPPSNTSSQLTERLASSSAWVIVAVFVLAGLALTFTPCVLPMLPILSAIILGKGENQAPPSARRGFLLSSAYVLGMALTYALIGWLVGWFGAGLNLQATLQSPWLLIPFALLFVLLALAMFGVWQLRLPGWLDQRLQALQQPRGSTFFHVALMGAISTLVVSPCLTAPLAGALAFIAATGQATTGALALFAMGLGMGIPLIITGTFGARWLPKAGAWMNQVKHFFGFLLLVVALWLVDRLLPPSVSLIAWGVLLLAAALALGALHWQQRQGWALVRLTLAISLLVYALSLMIGGLSGSQSLQQPLAGLTSSSSHSAAAPPAPRLNSLDQLEQLISQQANQMLLIDFYADWCISCRIMDTQVFPQPEIQEQLNHIQRVKFDLTQIDPATRQWLQEYEVFGPPTFMFFYQGEEWRDWRVVGEMNTRQLSTHLQALNQAWR</sequence>
<dbReference type="Gene3D" id="3.40.30.10">
    <property type="entry name" value="Glutaredoxin"/>
    <property type="match status" value="1"/>
</dbReference>
<reference evidence="9 10" key="1">
    <citation type="submission" date="2024-02" db="EMBL/GenBank/DDBJ databases">
        <title>Marinospirillum sp. MEB 164 isolated from Lonar lake sediment.</title>
        <authorList>
            <person name="Joshi A."/>
            <person name="Thite S."/>
        </authorList>
    </citation>
    <scope>NUCLEOTIDE SEQUENCE [LARGE SCALE GENOMIC DNA]</scope>
    <source>
        <strain evidence="9 10">MEB164</strain>
    </source>
</reference>
<feature type="transmembrane region" description="Helical" evidence="7">
    <location>
        <begin position="215"/>
        <end position="247"/>
    </location>
</feature>
<evidence type="ECO:0000256" key="6">
    <source>
        <dbReference type="ARBA" id="ARBA00023136"/>
    </source>
</evidence>
<dbReference type="InterPro" id="IPR003834">
    <property type="entry name" value="Cyt_c_assmbl_TM_dom"/>
</dbReference>
<evidence type="ECO:0000256" key="2">
    <source>
        <dbReference type="ARBA" id="ARBA00022475"/>
    </source>
</evidence>
<dbReference type="Proteomes" id="UP001621714">
    <property type="component" value="Unassembled WGS sequence"/>
</dbReference>
<dbReference type="RefSeq" id="WP_405339913.1">
    <property type="nucleotide sequence ID" value="NZ_JBANFI010000005.1"/>
</dbReference>
<dbReference type="PROSITE" id="PS51352">
    <property type="entry name" value="THIOREDOXIN_2"/>
    <property type="match status" value="1"/>
</dbReference>
<feature type="transmembrane region" description="Helical" evidence="7">
    <location>
        <begin position="382"/>
        <end position="407"/>
    </location>
</feature>
<feature type="transmembrane region" description="Helical" evidence="7">
    <location>
        <begin position="267"/>
        <end position="288"/>
    </location>
</feature>
<evidence type="ECO:0000313" key="10">
    <source>
        <dbReference type="Proteomes" id="UP001621714"/>
    </source>
</evidence>
<dbReference type="InterPro" id="IPR036249">
    <property type="entry name" value="Thioredoxin-like_sf"/>
</dbReference>
<dbReference type="NCBIfam" id="NF001419">
    <property type="entry name" value="PRK00293.1"/>
    <property type="match status" value="1"/>
</dbReference>
<dbReference type="EMBL" id="JBANFI010000005">
    <property type="protein sequence ID" value="MFK7161323.1"/>
    <property type="molecule type" value="Genomic_DNA"/>
</dbReference>
<feature type="transmembrane region" description="Helical" evidence="7">
    <location>
        <begin position="443"/>
        <end position="462"/>
    </location>
</feature>
<dbReference type="EC" id="1.8.1.8" evidence="9"/>
<dbReference type="Pfam" id="PF02683">
    <property type="entry name" value="DsbD_TM"/>
    <property type="match status" value="1"/>
</dbReference>
<keyword evidence="2" id="KW-1003">Cell membrane</keyword>
<dbReference type="PANTHER" id="PTHR32234:SF0">
    <property type="entry name" value="THIOL:DISULFIDE INTERCHANGE PROTEIN DSBD"/>
    <property type="match status" value="1"/>
</dbReference>
<gene>
    <name evidence="9" type="primary">dsbD</name>
    <name evidence="9" type="ORF">V6U78_09770</name>
</gene>